<evidence type="ECO:0000313" key="1">
    <source>
        <dbReference type="EMBL" id="GMH92817.1"/>
    </source>
</evidence>
<dbReference type="EMBL" id="BRXX01000133">
    <property type="protein sequence ID" value="GMH92817.1"/>
    <property type="molecule type" value="Genomic_DNA"/>
</dbReference>
<comment type="caution">
    <text evidence="1">The sequence shown here is derived from an EMBL/GenBank/DDBJ whole genome shotgun (WGS) entry which is preliminary data.</text>
</comment>
<name>A0A9W7BLX0_9STRA</name>
<protein>
    <submittedName>
        <fullName evidence="1">Uncharacterized protein</fullName>
    </submittedName>
</protein>
<reference evidence="2" key="1">
    <citation type="journal article" date="2023" name="Commun. Biol.">
        <title>Genome analysis of Parmales, the sister group of diatoms, reveals the evolutionary specialization of diatoms from phago-mixotrophs to photoautotrophs.</title>
        <authorList>
            <person name="Ban H."/>
            <person name="Sato S."/>
            <person name="Yoshikawa S."/>
            <person name="Yamada K."/>
            <person name="Nakamura Y."/>
            <person name="Ichinomiya M."/>
            <person name="Sato N."/>
            <person name="Blanc-Mathieu R."/>
            <person name="Endo H."/>
            <person name="Kuwata A."/>
            <person name="Ogata H."/>
        </authorList>
    </citation>
    <scope>NUCLEOTIDE SEQUENCE [LARGE SCALE GENOMIC DNA]</scope>
    <source>
        <strain evidence="2">NIES 3699</strain>
    </source>
</reference>
<proteinExistence type="predicted"/>
<accession>A0A9W7BLX0</accession>
<organism evidence="1 2">
    <name type="scientific">Triparma verrucosa</name>
    <dbReference type="NCBI Taxonomy" id="1606542"/>
    <lineage>
        <taxon>Eukaryota</taxon>
        <taxon>Sar</taxon>
        <taxon>Stramenopiles</taxon>
        <taxon>Ochrophyta</taxon>
        <taxon>Bolidophyceae</taxon>
        <taxon>Parmales</taxon>
        <taxon>Triparmaceae</taxon>
        <taxon>Triparma</taxon>
    </lineage>
</organism>
<dbReference type="Proteomes" id="UP001165160">
    <property type="component" value="Unassembled WGS sequence"/>
</dbReference>
<sequence length="104" mass="11697">MPNLFPDRTVFPNSIAKLMNGLVKKNGTMMVKKEDIRHVYCPEVFVRGSWIGNVSDLFESTGVHRNTLKTVSECTYLRIEANAISDIFMKNPGLFVALGSEFVL</sequence>
<gene>
    <name evidence="1" type="ORF">TrVE_jg10815</name>
</gene>
<dbReference type="AlphaFoldDB" id="A0A9W7BLX0"/>
<keyword evidence="2" id="KW-1185">Reference proteome</keyword>
<evidence type="ECO:0000313" key="2">
    <source>
        <dbReference type="Proteomes" id="UP001165160"/>
    </source>
</evidence>